<reference evidence="2" key="1">
    <citation type="submission" date="2024-01" db="EMBL/GenBank/DDBJ databases">
        <title>Bank of Algae and Cyanobacteria of the Azores (BACA) strain genomes.</title>
        <authorList>
            <person name="Luz R."/>
            <person name="Cordeiro R."/>
            <person name="Fonseca A."/>
            <person name="Goncalves V."/>
        </authorList>
    </citation>
    <scope>NUCLEOTIDE SEQUENCE</scope>
    <source>
        <strain evidence="2">BACA0141</strain>
    </source>
</reference>
<dbReference type="InterPro" id="IPR029063">
    <property type="entry name" value="SAM-dependent_MTases_sf"/>
</dbReference>
<accession>A0AAW9PXF0</accession>
<keyword evidence="2" id="KW-0489">Methyltransferase</keyword>
<evidence type="ECO:0000313" key="2">
    <source>
        <dbReference type="EMBL" id="MEE3719720.1"/>
    </source>
</evidence>
<dbReference type="Pfam" id="PF08241">
    <property type="entry name" value="Methyltransf_11"/>
    <property type="match status" value="1"/>
</dbReference>
<protein>
    <submittedName>
        <fullName evidence="2">Class I SAM-dependent methyltransferase</fullName>
        <ecNumber evidence="2">2.1.-.-</ecNumber>
    </submittedName>
</protein>
<evidence type="ECO:0000259" key="1">
    <source>
        <dbReference type="Pfam" id="PF08241"/>
    </source>
</evidence>
<name>A0AAW9PXF0_9CYAN</name>
<dbReference type="InterPro" id="IPR013216">
    <property type="entry name" value="Methyltransf_11"/>
</dbReference>
<dbReference type="EMBL" id="JAZBJZ010000162">
    <property type="protein sequence ID" value="MEE3719720.1"/>
    <property type="molecule type" value="Genomic_DNA"/>
</dbReference>
<dbReference type="AlphaFoldDB" id="A0AAW9PXF0"/>
<dbReference type="CDD" id="cd02440">
    <property type="entry name" value="AdoMet_MTases"/>
    <property type="match status" value="1"/>
</dbReference>
<evidence type="ECO:0000313" key="3">
    <source>
        <dbReference type="Proteomes" id="UP001333818"/>
    </source>
</evidence>
<dbReference type="GO" id="GO:0008757">
    <property type="term" value="F:S-adenosylmethionine-dependent methyltransferase activity"/>
    <property type="evidence" value="ECO:0007669"/>
    <property type="project" value="InterPro"/>
</dbReference>
<dbReference type="EC" id="2.1.-.-" evidence="2"/>
<dbReference type="RefSeq" id="WP_330486157.1">
    <property type="nucleotide sequence ID" value="NZ_JAZBJZ010000162.1"/>
</dbReference>
<dbReference type="GO" id="GO:0032259">
    <property type="term" value="P:methylation"/>
    <property type="evidence" value="ECO:0007669"/>
    <property type="project" value="UniProtKB-KW"/>
</dbReference>
<keyword evidence="2" id="KW-0808">Transferase</keyword>
<organism evidence="2 3">
    <name type="scientific">Tumidithrix elongata BACA0141</name>
    <dbReference type="NCBI Taxonomy" id="2716417"/>
    <lineage>
        <taxon>Bacteria</taxon>
        <taxon>Bacillati</taxon>
        <taxon>Cyanobacteriota</taxon>
        <taxon>Cyanophyceae</taxon>
        <taxon>Pseudanabaenales</taxon>
        <taxon>Pseudanabaenaceae</taxon>
        <taxon>Tumidithrix</taxon>
        <taxon>Tumidithrix elongata</taxon>
    </lineage>
</organism>
<sequence length="222" mass="26166">MTIIHKHFADNTSEHSVATQLRRQRFDVFMEMLKDLPRPVKILDIGGSQGYWEMMADRTLLDREFQITLLNIENQAVSIPSFTAAIGDGRAMPEFADKQFDIVFSNSTIEHVGSFEDQKRMADEVRRVGKRYYIQTPNLFFPVEPHFVFPLFQFFPIAFRAWLLQHFDLGWYTKIPDYQKALHEVKSIRLLHRAEFKQLFPEAIIFEEKFYGMVKSFVSFTP</sequence>
<gene>
    <name evidence="2" type="ORF">V2H45_23545</name>
</gene>
<dbReference type="Proteomes" id="UP001333818">
    <property type="component" value="Unassembled WGS sequence"/>
</dbReference>
<proteinExistence type="predicted"/>
<keyword evidence="3" id="KW-1185">Reference proteome</keyword>
<feature type="domain" description="Methyltransferase type 11" evidence="1">
    <location>
        <begin position="82"/>
        <end position="130"/>
    </location>
</feature>
<dbReference type="SUPFAM" id="SSF53335">
    <property type="entry name" value="S-adenosyl-L-methionine-dependent methyltransferases"/>
    <property type="match status" value="1"/>
</dbReference>
<dbReference type="Gene3D" id="3.40.50.150">
    <property type="entry name" value="Vaccinia Virus protein VP39"/>
    <property type="match status" value="1"/>
</dbReference>
<comment type="caution">
    <text evidence="2">The sequence shown here is derived from an EMBL/GenBank/DDBJ whole genome shotgun (WGS) entry which is preliminary data.</text>
</comment>